<dbReference type="AlphaFoldDB" id="A0A225V7K7"/>
<evidence type="ECO:0000313" key="1">
    <source>
        <dbReference type="EMBL" id="OWZ00939.1"/>
    </source>
</evidence>
<protein>
    <submittedName>
        <fullName evidence="1">Uncharacterized protein</fullName>
    </submittedName>
</protein>
<gene>
    <name evidence="1" type="ORF">PHMEG_00027768</name>
</gene>
<accession>A0A225V7K7</accession>
<dbReference type="Proteomes" id="UP000198211">
    <property type="component" value="Unassembled WGS sequence"/>
</dbReference>
<reference evidence="2" key="1">
    <citation type="submission" date="2017-03" db="EMBL/GenBank/DDBJ databases">
        <title>Phytopthora megakarya and P. palmivora, two closely related causual agents of cacao black pod achieved similar genome size and gene model numbers by different mechanisms.</title>
        <authorList>
            <person name="Ali S."/>
            <person name="Shao J."/>
            <person name="Larry D.J."/>
            <person name="Kronmiller B."/>
            <person name="Shen D."/>
            <person name="Strem M.D."/>
            <person name="Melnick R.L."/>
            <person name="Guiltinan M.J."/>
            <person name="Tyler B.M."/>
            <person name="Meinhardt L.W."/>
            <person name="Bailey B.A."/>
        </authorList>
    </citation>
    <scope>NUCLEOTIDE SEQUENCE [LARGE SCALE GENOMIC DNA]</scope>
    <source>
        <strain evidence="2">zdho120</strain>
    </source>
</reference>
<name>A0A225V7K7_9STRA</name>
<dbReference type="OrthoDB" id="101648at2759"/>
<keyword evidence="2" id="KW-1185">Reference proteome</keyword>
<organism evidence="1 2">
    <name type="scientific">Phytophthora megakarya</name>
    <dbReference type="NCBI Taxonomy" id="4795"/>
    <lineage>
        <taxon>Eukaryota</taxon>
        <taxon>Sar</taxon>
        <taxon>Stramenopiles</taxon>
        <taxon>Oomycota</taxon>
        <taxon>Peronosporomycetes</taxon>
        <taxon>Peronosporales</taxon>
        <taxon>Peronosporaceae</taxon>
        <taxon>Phytophthora</taxon>
    </lineage>
</organism>
<sequence length="77" mass="8685">METRLAKMTKYAIKVLSERDEFARMLALEKEETLHLAAASGASIFQSGYVTSFSVMLEKCCNALCAHDDNEQHSEQR</sequence>
<dbReference type="EMBL" id="NBNE01007221">
    <property type="protein sequence ID" value="OWZ00939.1"/>
    <property type="molecule type" value="Genomic_DNA"/>
</dbReference>
<proteinExistence type="predicted"/>
<comment type="caution">
    <text evidence="1">The sequence shown here is derived from an EMBL/GenBank/DDBJ whole genome shotgun (WGS) entry which is preliminary data.</text>
</comment>
<evidence type="ECO:0000313" key="2">
    <source>
        <dbReference type="Proteomes" id="UP000198211"/>
    </source>
</evidence>